<dbReference type="RefSeq" id="XP_004332842.1">
    <property type="nucleotide sequence ID" value="XM_004332794.1"/>
</dbReference>
<dbReference type="Proteomes" id="UP000011083">
    <property type="component" value="Unassembled WGS sequence"/>
</dbReference>
<dbReference type="GeneID" id="14911231"/>
<protein>
    <submittedName>
        <fullName evidence="1">Uncharacterized protein</fullName>
    </submittedName>
</protein>
<dbReference type="InterPro" id="IPR011050">
    <property type="entry name" value="Pectin_lyase_fold/virulence"/>
</dbReference>
<evidence type="ECO:0000313" key="2">
    <source>
        <dbReference type="Proteomes" id="UP000011083"/>
    </source>
</evidence>
<name>L8GD87_ACACF</name>
<dbReference type="AlphaFoldDB" id="L8GD87"/>
<dbReference type="KEGG" id="acan:ACA1_022070"/>
<dbReference type="EMBL" id="KB008173">
    <property type="protein sequence ID" value="ELR10829.1"/>
    <property type="molecule type" value="Genomic_DNA"/>
</dbReference>
<sequence>MDRMTAGVVAVPLASLPLNAKALLEDYPEVAAWLSKNGLSLTLTNKTLNRAKRWEERERPILLMGITWSVCRFSRVSHALWAATDNSTVLIEEGSYSEDLDSAFSSAVRIIANNVTLLAQGQVVLQGSGGDQWLVVAAPLFTIDGSLTLVDRGISISEGSTLVQKGSLHISVTAALRSGIKVDAGATWIQEGSVTITSGSLAEAQISLSNGIHLESTGEWHQYGELTLFSHGSDLSTEEHARRVFNAGVLAYGLWNQTGPATLTVVGEIDRRPGHHKGVFGEGVRLVGQATWNQWGPLSISAINASTVVYVSYNSLWLQYDSAVMTLDSPIGVLTSSASGTSQWVQNGALDITLSGSKAIGTSLALAAETYPLPPQAPHVPHHRALSV</sequence>
<proteinExistence type="predicted"/>
<dbReference type="VEuPathDB" id="AmoebaDB:ACA1_022070"/>
<accession>L8GD87</accession>
<keyword evidence="2" id="KW-1185">Reference proteome</keyword>
<gene>
    <name evidence="1" type="ORF">ACA1_022070</name>
</gene>
<dbReference type="SUPFAM" id="SSF51126">
    <property type="entry name" value="Pectin lyase-like"/>
    <property type="match status" value="1"/>
</dbReference>
<organism evidence="1 2">
    <name type="scientific">Acanthamoeba castellanii (strain ATCC 30010 / Neff)</name>
    <dbReference type="NCBI Taxonomy" id="1257118"/>
    <lineage>
        <taxon>Eukaryota</taxon>
        <taxon>Amoebozoa</taxon>
        <taxon>Discosea</taxon>
        <taxon>Longamoebia</taxon>
        <taxon>Centramoebida</taxon>
        <taxon>Acanthamoebidae</taxon>
        <taxon>Acanthamoeba</taxon>
    </lineage>
</organism>
<reference evidence="1 2" key="1">
    <citation type="journal article" date="2013" name="Genome Biol.">
        <title>Genome of Acanthamoeba castellanii highlights extensive lateral gene transfer and early evolution of tyrosine kinase signaling.</title>
        <authorList>
            <person name="Clarke M."/>
            <person name="Lohan A.J."/>
            <person name="Liu B."/>
            <person name="Lagkouvardos I."/>
            <person name="Roy S."/>
            <person name="Zafar N."/>
            <person name="Bertelli C."/>
            <person name="Schilde C."/>
            <person name="Kianianmomeni A."/>
            <person name="Burglin T.R."/>
            <person name="Frech C."/>
            <person name="Turcotte B."/>
            <person name="Kopec K.O."/>
            <person name="Synnott J.M."/>
            <person name="Choo C."/>
            <person name="Paponov I."/>
            <person name="Finkler A."/>
            <person name="Soon Heng Tan C."/>
            <person name="Hutchins A.P."/>
            <person name="Weinmeier T."/>
            <person name="Rattei T."/>
            <person name="Chu J.S."/>
            <person name="Gimenez G."/>
            <person name="Irimia M."/>
            <person name="Rigden D.J."/>
            <person name="Fitzpatrick D.A."/>
            <person name="Lorenzo-Morales J."/>
            <person name="Bateman A."/>
            <person name="Chiu C.H."/>
            <person name="Tang P."/>
            <person name="Hegemann P."/>
            <person name="Fromm H."/>
            <person name="Raoult D."/>
            <person name="Greub G."/>
            <person name="Miranda-Saavedra D."/>
            <person name="Chen N."/>
            <person name="Nash P."/>
            <person name="Ginger M.L."/>
            <person name="Horn M."/>
            <person name="Schaap P."/>
            <person name="Caler L."/>
            <person name="Loftus B."/>
        </authorList>
    </citation>
    <scope>NUCLEOTIDE SEQUENCE [LARGE SCALE GENOMIC DNA]</scope>
    <source>
        <strain evidence="1 2">Neff</strain>
    </source>
</reference>
<evidence type="ECO:0000313" key="1">
    <source>
        <dbReference type="EMBL" id="ELR10829.1"/>
    </source>
</evidence>